<reference evidence="2" key="2">
    <citation type="journal article" date="2014" name="Nat. Commun.">
        <title>The cavefish genome reveals candidate genes for eye loss.</title>
        <authorList>
            <person name="McGaugh S.E."/>
            <person name="Gross J.B."/>
            <person name="Aken B."/>
            <person name="Blin M."/>
            <person name="Borowsky R."/>
            <person name="Chalopin D."/>
            <person name="Hinaux H."/>
            <person name="Jeffery W.R."/>
            <person name="Keene A."/>
            <person name="Ma L."/>
            <person name="Minx P."/>
            <person name="Murphy D."/>
            <person name="O'Quin K.E."/>
            <person name="Retaux S."/>
            <person name="Rohner N."/>
            <person name="Searle S.M."/>
            <person name="Stahl B.A."/>
            <person name="Tabin C."/>
            <person name="Volff J.N."/>
            <person name="Yoshizawa M."/>
            <person name="Warren W.C."/>
        </authorList>
    </citation>
    <scope>NUCLEOTIDE SEQUENCE [LARGE SCALE GENOMIC DNA]</scope>
    <source>
        <strain evidence="2">female</strain>
    </source>
</reference>
<organism evidence="1 2">
    <name type="scientific">Astyanax mexicanus</name>
    <name type="common">Blind cave fish</name>
    <name type="synonym">Astyanax fasciatus mexicanus</name>
    <dbReference type="NCBI Taxonomy" id="7994"/>
    <lineage>
        <taxon>Eukaryota</taxon>
        <taxon>Metazoa</taxon>
        <taxon>Chordata</taxon>
        <taxon>Craniata</taxon>
        <taxon>Vertebrata</taxon>
        <taxon>Euteleostomi</taxon>
        <taxon>Actinopterygii</taxon>
        <taxon>Neopterygii</taxon>
        <taxon>Teleostei</taxon>
        <taxon>Ostariophysi</taxon>
        <taxon>Characiformes</taxon>
        <taxon>Characoidei</taxon>
        <taxon>Acestrorhamphidae</taxon>
        <taxon>Acestrorhamphinae</taxon>
        <taxon>Astyanax</taxon>
    </lineage>
</organism>
<dbReference type="InParanoid" id="A0A3B1IDA1"/>
<dbReference type="Proteomes" id="UP000018467">
    <property type="component" value="Unassembled WGS sequence"/>
</dbReference>
<keyword evidence="2" id="KW-1185">Reference proteome</keyword>
<protein>
    <submittedName>
        <fullName evidence="1">Uncharacterized protein</fullName>
    </submittedName>
</protein>
<reference evidence="2" key="1">
    <citation type="submission" date="2013-03" db="EMBL/GenBank/DDBJ databases">
        <authorList>
            <person name="Jeffery W."/>
            <person name="Warren W."/>
            <person name="Wilson R.K."/>
        </authorList>
    </citation>
    <scope>NUCLEOTIDE SEQUENCE</scope>
    <source>
        <strain evidence="2">female</strain>
    </source>
</reference>
<reference evidence="1" key="3">
    <citation type="submission" date="2025-08" db="UniProtKB">
        <authorList>
            <consortium name="Ensembl"/>
        </authorList>
    </citation>
    <scope>IDENTIFICATION</scope>
</reference>
<proteinExistence type="predicted"/>
<evidence type="ECO:0000313" key="2">
    <source>
        <dbReference type="Proteomes" id="UP000018467"/>
    </source>
</evidence>
<dbReference type="Bgee" id="ENSAMXG00000036681">
    <property type="expression patterns" value="Expressed in olfactory epithelium and 3 other cell types or tissues"/>
</dbReference>
<dbReference type="AlphaFoldDB" id="A0A3B1IDA1"/>
<name>A0A3B1IDA1_ASTMX</name>
<evidence type="ECO:0000313" key="1">
    <source>
        <dbReference type="Ensembl" id="ENSAMXP00000027239.1"/>
    </source>
</evidence>
<dbReference type="Ensembl" id="ENSAMXT00000032378.1">
    <property type="protein sequence ID" value="ENSAMXP00000027239.1"/>
    <property type="gene ID" value="ENSAMXG00000036681.1"/>
</dbReference>
<reference evidence="1" key="4">
    <citation type="submission" date="2025-09" db="UniProtKB">
        <authorList>
            <consortium name="Ensembl"/>
        </authorList>
    </citation>
    <scope>IDENTIFICATION</scope>
</reference>
<accession>A0A3B1IDA1</accession>
<sequence>MDDLDTHKFLQNCELPTLTQEDQDSLNTDPSVQEIQKTIKALNKGKAPGRSCSLFCIYKRRKMASHSIQSPTLNEAIITVLNQLIGQIVNSDQIPNIYSFYNLQRLFNIIYSQCGDEDDLV</sequence>